<evidence type="ECO:0000256" key="2">
    <source>
        <dbReference type="ARBA" id="ARBA00022448"/>
    </source>
</evidence>
<dbReference type="CDD" id="cd01347">
    <property type="entry name" value="ligand_gated_channel"/>
    <property type="match status" value="1"/>
</dbReference>
<dbReference type="Gene3D" id="2.170.130.10">
    <property type="entry name" value="TonB-dependent receptor, plug domain"/>
    <property type="match status" value="1"/>
</dbReference>
<reference evidence="15 16" key="1">
    <citation type="submission" date="2017-12" db="EMBL/GenBank/DDBJ databases">
        <title>Confluentibacter flavum sp. nov., isolated from the saline lake.</title>
        <authorList>
            <person name="Yu L."/>
        </authorList>
    </citation>
    <scope>NUCLEOTIDE SEQUENCE [LARGE SCALE GENOMIC DNA]</scope>
    <source>
        <strain evidence="15 16">3B</strain>
    </source>
</reference>
<keyword evidence="8 15" id="KW-0675">Receptor</keyword>
<dbReference type="InterPro" id="IPR012910">
    <property type="entry name" value="Plug_dom"/>
</dbReference>
<keyword evidence="6 11" id="KW-0798">TonB box</keyword>
<feature type="domain" description="TonB-dependent receptor-like beta-barrel" evidence="13">
    <location>
        <begin position="184"/>
        <end position="602"/>
    </location>
</feature>
<evidence type="ECO:0000259" key="13">
    <source>
        <dbReference type="Pfam" id="PF00593"/>
    </source>
</evidence>
<dbReference type="SUPFAM" id="SSF56935">
    <property type="entry name" value="Porins"/>
    <property type="match status" value="1"/>
</dbReference>
<dbReference type="GO" id="GO:0009279">
    <property type="term" value="C:cell outer membrane"/>
    <property type="evidence" value="ECO:0007669"/>
    <property type="project" value="UniProtKB-SubCell"/>
</dbReference>
<keyword evidence="7 10" id="KW-0472">Membrane</keyword>
<sequence length="628" mass="69899">MNKKTNVFGVLCLGISLCGFAQQLPIAIGIDSTKVEQLDEVVVSDSRFQLKRENSGKTVIKISKAEIENNQGRNISDLINAKSGIEINGTRSVEGINLGYFVRGGNNRQVLVLIDGVQVNDPSLVSNEFDLRLVDLNTVESIEIIKGAASTLYGNSAATAVINITTKKSYGKPISASFLSVIGTNQSADDQNYNGSSFNNNVSVNGNLDKFNYLASFANRYVDGLSAAKSENAEKDPFSRFNTNLKLGYTFSDAFELSTFASYDKLKTDTDGFPPPNYTIADTDDAYKNEQKRIGISPKFTYANGSFQVNAAYTEINRESISDFVTSYEAKSYVVDAFNKYVFDDTFYTIVGFNYADYNTLFDQERSYTTSDPYVNAVYVSDFGLNLNAGARLNNHSEYGSHFVYNFNPSYTVAVNSGYVKILGSYATSFIAPNLSQLFGFFGANPDLEPEENRTIEGGLEFSNRKGFRLNGLYFNRQEDNTIIYTTGYENATESATVHGVEVEATINLIKDLTVSTNYTFTELQEGLRLRLPKHKVNANLGYNFSESTYTSLTYQFVGNRTDTDFSTYQNVELKSFSLIDLYFSQKLIENKLKLFATVTNLFNEDYTEIIGYTTKGRNVSLGMNLNF</sequence>
<dbReference type="InterPro" id="IPR037066">
    <property type="entry name" value="Plug_dom_sf"/>
</dbReference>
<keyword evidence="16" id="KW-1185">Reference proteome</keyword>
<dbReference type="Pfam" id="PF00593">
    <property type="entry name" value="TonB_dep_Rec_b-barrel"/>
    <property type="match status" value="1"/>
</dbReference>
<evidence type="ECO:0000256" key="8">
    <source>
        <dbReference type="ARBA" id="ARBA00023170"/>
    </source>
</evidence>
<keyword evidence="5 12" id="KW-0732">Signal</keyword>
<comment type="similarity">
    <text evidence="10 11">Belongs to the TonB-dependent receptor family.</text>
</comment>
<evidence type="ECO:0000313" key="16">
    <source>
        <dbReference type="Proteomes" id="UP000233435"/>
    </source>
</evidence>
<organism evidence="15 16">
    <name type="scientific">Confluentibacter flavum</name>
    <dbReference type="NCBI Taxonomy" id="1909700"/>
    <lineage>
        <taxon>Bacteria</taxon>
        <taxon>Pseudomonadati</taxon>
        <taxon>Bacteroidota</taxon>
        <taxon>Flavobacteriia</taxon>
        <taxon>Flavobacteriales</taxon>
        <taxon>Flavobacteriaceae</taxon>
        <taxon>Confluentibacter</taxon>
    </lineage>
</organism>
<accession>A0A2N3HN21</accession>
<feature type="signal peptide" evidence="12">
    <location>
        <begin position="1"/>
        <end position="21"/>
    </location>
</feature>
<dbReference type="InterPro" id="IPR000531">
    <property type="entry name" value="Beta-barrel_TonB"/>
</dbReference>
<evidence type="ECO:0000256" key="9">
    <source>
        <dbReference type="ARBA" id="ARBA00023237"/>
    </source>
</evidence>
<gene>
    <name evidence="15" type="ORF">CSW08_03970</name>
</gene>
<comment type="caution">
    <text evidence="15">The sequence shown here is derived from an EMBL/GenBank/DDBJ whole genome shotgun (WGS) entry which is preliminary data.</text>
</comment>
<dbReference type="GO" id="GO:0015344">
    <property type="term" value="F:siderophore uptake transmembrane transporter activity"/>
    <property type="evidence" value="ECO:0007669"/>
    <property type="project" value="TreeGrafter"/>
</dbReference>
<comment type="subcellular location">
    <subcellularLocation>
        <location evidence="1 10">Cell outer membrane</location>
        <topology evidence="1 10">Multi-pass membrane protein</topology>
    </subcellularLocation>
</comment>
<dbReference type="GO" id="GO:0044718">
    <property type="term" value="P:siderophore transmembrane transport"/>
    <property type="evidence" value="ECO:0007669"/>
    <property type="project" value="TreeGrafter"/>
</dbReference>
<evidence type="ECO:0000256" key="4">
    <source>
        <dbReference type="ARBA" id="ARBA00022692"/>
    </source>
</evidence>
<name>A0A2N3HN21_9FLAO</name>
<dbReference type="PANTHER" id="PTHR30069">
    <property type="entry name" value="TONB-DEPENDENT OUTER MEMBRANE RECEPTOR"/>
    <property type="match status" value="1"/>
</dbReference>
<evidence type="ECO:0000256" key="11">
    <source>
        <dbReference type="RuleBase" id="RU003357"/>
    </source>
</evidence>
<dbReference type="OrthoDB" id="9758472at2"/>
<evidence type="ECO:0000313" key="15">
    <source>
        <dbReference type="EMBL" id="PKQ46327.1"/>
    </source>
</evidence>
<keyword evidence="3 10" id="KW-1134">Transmembrane beta strand</keyword>
<keyword evidence="4 10" id="KW-0812">Transmembrane</keyword>
<dbReference type="Gene3D" id="2.40.170.20">
    <property type="entry name" value="TonB-dependent receptor, beta-barrel domain"/>
    <property type="match status" value="1"/>
</dbReference>
<proteinExistence type="inferred from homology"/>
<evidence type="ECO:0000256" key="10">
    <source>
        <dbReference type="PROSITE-ProRule" id="PRU01360"/>
    </source>
</evidence>
<protein>
    <submittedName>
        <fullName evidence="15">TonB-dependent receptor</fullName>
    </submittedName>
</protein>
<dbReference type="EMBL" id="PJEO01000014">
    <property type="protein sequence ID" value="PKQ46327.1"/>
    <property type="molecule type" value="Genomic_DNA"/>
</dbReference>
<feature type="domain" description="TonB-dependent receptor plug" evidence="14">
    <location>
        <begin position="54"/>
        <end position="160"/>
    </location>
</feature>
<dbReference type="PANTHER" id="PTHR30069:SF29">
    <property type="entry name" value="HEMOGLOBIN AND HEMOGLOBIN-HAPTOGLOBIN-BINDING PROTEIN 1-RELATED"/>
    <property type="match status" value="1"/>
</dbReference>
<evidence type="ECO:0000256" key="12">
    <source>
        <dbReference type="SAM" id="SignalP"/>
    </source>
</evidence>
<evidence type="ECO:0000256" key="3">
    <source>
        <dbReference type="ARBA" id="ARBA00022452"/>
    </source>
</evidence>
<feature type="chain" id="PRO_5014813951" evidence="12">
    <location>
        <begin position="22"/>
        <end position="628"/>
    </location>
</feature>
<dbReference type="Pfam" id="PF07715">
    <property type="entry name" value="Plug"/>
    <property type="match status" value="1"/>
</dbReference>
<evidence type="ECO:0000256" key="5">
    <source>
        <dbReference type="ARBA" id="ARBA00022729"/>
    </source>
</evidence>
<dbReference type="PROSITE" id="PS52016">
    <property type="entry name" value="TONB_DEPENDENT_REC_3"/>
    <property type="match status" value="1"/>
</dbReference>
<evidence type="ECO:0000256" key="1">
    <source>
        <dbReference type="ARBA" id="ARBA00004571"/>
    </source>
</evidence>
<evidence type="ECO:0000256" key="7">
    <source>
        <dbReference type="ARBA" id="ARBA00023136"/>
    </source>
</evidence>
<dbReference type="RefSeq" id="WP_106658604.1">
    <property type="nucleotide sequence ID" value="NZ_PJEO01000014.1"/>
</dbReference>
<evidence type="ECO:0000259" key="14">
    <source>
        <dbReference type="Pfam" id="PF07715"/>
    </source>
</evidence>
<dbReference type="Proteomes" id="UP000233435">
    <property type="component" value="Unassembled WGS sequence"/>
</dbReference>
<dbReference type="InterPro" id="IPR036942">
    <property type="entry name" value="Beta-barrel_TonB_sf"/>
</dbReference>
<dbReference type="InterPro" id="IPR039426">
    <property type="entry name" value="TonB-dep_rcpt-like"/>
</dbReference>
<keyword evidence="2 10" id="KW-0813">Transport</keyword>
<evidence type="ECO:0000256" key="6">
    <source>
        <dbReference type="ARBA" id="ARBA00023077"/>
    </source>
</evidence>
<dbReference type="AlphaFoldDB" id="A0A2N3HN21"/>
<keyword evidence="9 10" id="KW-0998">Cell outer membrane</keyword>